<feature type="domain" description="Rad4 beta-hairpin" evidence="9">
    <location>
        <begin position="609"/>
        <end position="662"/>
    </location>
</feature>
<feature type="coiled-coil region" evidence="7">
    <location>
        <begin position="1193"/>
        <end position="1227"/>
    </location>
</feature>
<dbReference type="SMART" id="SM01032">
    <property type="entry name" value="BHD_3"/>
    <property type="match status" value="1"/>
</dbReference>
<feature type="coiled-coil region" evidence="7">
    <location>
        <begin position="1100"/>
        <end position="1158"/>
    </location>
</feature>
<accession>A0A6V7GV48</accession>
<protein>
    <recommendedName>
        <fullName evidence="14">Rad4 beta-hairpin domain-containing protein</fullName>
    </recommendedName>
</protein>
<dbReference type="Pfam" id="PF10405">
    <property type="entry name" value="BHD_3"/>
    <property type="match status" value="1"/>
</dbReference>
<dbReference type="SUPFAM" id="SSF54001">
    <property type="entry name" value="Cysteine proteinases"/>
    <property type="match status" value="1"/>
</dbReference>
<dbReference type="InterPro" id="IPR038765">
    <property type="entry name" value="Papain-like_cys_pep_sf"/>
</dbReference>
<evidence type="ECO:0000313" key="13">
    <source>
        <dbReference type="Proteomes" id="UP000752696"/>
    </source>
</evidence>
<feature type="region of interest" description="Disordered" evidence="8">
    <location>
        <begin position="87"/>
        <end position="116"/>
    </location>
</feature>
<dbReference type="InterPro" id="IPR018328">
    <property type="entry name" value="Rad4_beta-hairpin_dom3"/>
</dbReference>
<dbReference type="InterPro" id="IPR042488">
    <property type="entry name" value="Rad4_BHD3_sf"/>
</dbReference>
<feature type="coiled-coil region" evidence="7">
    <location>
        <begin position="1253"/>
        <end position="1280"/>
    </location>
</feature>
<dbReference type="NCBIfam" id="TIGR00605">
    <property type="entry name" value="rad4"/>
    <property type="match status" value="1"/>
</dbReference>
<organism evidence="12 13">
    <name type="scientific">Heterotrigona itama</name>
    <dbReference type="NCBI Taxonomy" id="395501"/>
    <lineage>
        <taxon>Eukaryota</taxon>
        <taxon>Metazoa</taxon>
        <taxon>Ecdysozoa</taxon>
        <taxon>Arthropoda</taxon>
        <taxon>Hexapoda</taxon>
        <taxon>Insecta</taxon>
        <taxon>Pterygota</taxon>
        <taxon>Neoptera</taxon>
        <taxon>Endopterygota</taxon>
        <taxon>Hymenoptera</taxon>
        <taxon>Apocrita</taxon>
        <taxon>Aculeata</taxon>
        <taxon>Apoidea</taxon>
        <taxon>Anthophila</taxon>
        <taxon>Apidae</taxon>
        <taxon>Heterotrigona</taxon>
    </lineage>
</organism>
<evidence type="ECO:0000256" key="3">
    <source>
        <dbReference type="ARBA" id="ARBA00022763"/>
    </source>
</evidence>
<feature type="compositionally biased region" description="Basic and acidic residues" evidence="8">
    <location>
        <begin position="443"/>
        <end position="454"/>
    </location>
</feature>
<dbReference type="InterPro" id="IPR036985">
    <property type="entry name" value="Transglutaminase-like_sf"/>
</dbReference>
<evidence type="ECO:0000256" key="1">
    <source>
        <dbReference type="ARBA" id="ARBA00004123"/>
    </source>
</evidence>
<dbReference type="InterPro" id="IPR018326">
    <property type="entry name" value="Rad4_beta-hairpin_dom1"/>
</dbReference>
<comment type="similarity">
    <text evidence="2">Belongs to the XPC family.</text>
</comment>
<evidence type="ECO:0000256" key="2">
    <source>
        <dbReference type="ARBA" id="ARBA00009525"/>
    </source>
</evidence>
<feature type="non-terminal residue" evidence="12">
    <location>
        <position position="1"/>
    </location>
</feature>
<dbReference type="GO" id="GO:0003697">
    <property type="term" value="F:single-stranded DNA binding"/>
    <property type="evidence" value="ECO:0007669"/>
    <property type="project" value="TreeGrafter"/>
</dbReference>
<comment type="subcellular location">
    <subcellularLocation>
        <location evidence="1">Nucleus</location>
    </subcellularLocation>
</comment>
<feature type="domain" description="Rad4 beta-hairpin" evidence="11">
    <location>
        <begin position="735"/>
        <end position="809"/>
    </location>
</feature>
<dbReference type="Pfam" id="PF16045">
    <property type="entry name" value="LisH_2"/>
    <property type="match status" value="1"/>
</dbReference>
<feature type="region of interest" description="Disordered" evidence="8">
    <location>
        <begin position="325"/>
        <end position="503"/>
    </location>
</feature>
<keyword evidence="6" id="KW-0539">Nucleus</keyword>
<evidence type="ECO:0008006" key="14">
    <source>
        <dbReference type="Google" id="ProtNLM"/>
    </source>
</evidence>
<feature type="domain" description="Rad4 beta-hairpin" evidence="10">
    <location>
        <begin position="664"/>
        <end position="728"/>
    </location>
</feature>
<dbReference type="Proteomes" id="UP000752696">
    <property type="component" value="Unassembled WGS sequence"/>
</dbReference>
<feature type="compositionally biased region" description="Basic and acidic residues" evidence="8">
    <location>
        <begin position="371"/>
        <end position="390"/>
    </location>
</feature>
<evidence type="ECO:0000313" key="12">
    <source>
        <dbReference type="EMBL" id="CAD1469163.1"/>
    </source>
</evidence>
<dbReference type="Pfam" id="PF10403">
    <property type="entry name" value="BHD_1"/>
    <property type="match status" value="1"/>
</dbReference>
<dbReference type="Gene3D" id="2.20.20.110">
    <property type="entry name" value="Rad4, beta-hairpin domain BHD1"/>
    <property type="match status" value="1"/>
</dbReference>
<dbReference type="InterPro" id="IPR018026">
    <property type="entry name" value="DNA_repair_Rad4-like"/>
</dbReference>
<evidence type="ECO:0000259" key="11">
    <source>
        <dbReference type="SMART" id="SM01032"/>
    </source>
</evidence>
<sequence>IFEMSGLSEDDSSDSSNEYLVGPEKINLNSSFFTKKSPDDATVVDKINTDDENTDDEDFEDVNQAGNIELFAQVLKNLEHSQKLQFNDENSEKKEPYSDHPVSQKKETQKMKSDIKDVTSSNEINELLLQGESSVSSSFKKLSVNGIAKNEEDAEPPTEYTIPKNGVKIVLPGTSLMINKKKKGKPDLKAVLRKRLRDSQILVEKVGLLCWLAYGFYLNRQINQPEIMANVLSFISTSNYPKNRIDLTYLEKFTKWFKHMFTFEPVESNGNKQIDKETLLKILKEKKISNYKELVLLYIATLRALGLNCRLVISLCPPHRIYNDNPLFKSDNKESETASTSKSTTTKGRSSKKKESKKEVPDKTNVIKNSSEAKKNANLEAKRRAAEILHSKNKGVKKSNTKSTENKGESQPAVQEKGLSNLRQLRSRKVNTTKTMNSTDISSKTDDTKSKYYIEDSTDSETEFQPKPKLKKNNDKEEALQSCKNTRKKNTKLISSDSEDETNKTKRRQDIWAEIYLESEESWICASVMDEKIHCVTEKRATKPVLYVVAWNSEGLLKDVTRRYCAQWLTVTRKQRIDEKWWSETLSYWKEKNTAISRAEDEMLLQKELEQPLPKTISEIKGHPLYVIQRHLLKFEVLYPPDCVPLGHTSTGEAIYSRHCVHTARSRETWLKQARVVKPNEEPYKIVKSRPKYDKVRMISSSFLSGLKIKDSPLEVFGEWQTMEYEPPVAKDGIVPRNEYGNVDLFKQCMLPKGTVHINLPGLNRIARKLDIDCAPAVVGFNFGAMGAVPAIEGYVVCSEYEDTLREAWEVEQAEAIKRNKEKQEKRIYGNWKRLIQGLLIRERLAARYEFSEENKSMTKKRAKDKKTNTKKTKFEKCGVISNMRTHLRQNLINALKSKNIILKNYGPKCAKQYVYDLLIAEYLLNHNYAYTLSVFASEAPLLINFFNKTVQKSSSNEEDNEKLQSDYILHVLETLGINPRDPKGQYVISQYKKNDMPLLLCILKSITMFTYNIHNDVPIKEKVFVCNESTQTEVSWQVHSFYTEKLTALKRKISTHKQMVDNKLHKREMILKEQAIIIKQQLVILNTKLHQVQHMIHNMSLKEKQLKERKQNNEQVLQKEKELTLKEKLLLQKADRLKREQEDFKKLEEEFKKAHMQKGVQTEHSVKLCNHFLRNIEIQTDTVKDIQQENKIEVLIKEKKKLSALIQEQQLRIEQITQRALQLSRQVEGIRSLKPTEVPTQTVSANTIISESSSTEDILQDAKMRLKRLEEESLKADHMHSLKDIVCPGFHGLPVHEYVPLCRVTFPENTFSYESSECRVILQLAFG</sequence>
<dbReference type="SMART" id="SM01030">
    <property type="entry name" value="BHD_1"/>
    <property type="match status" value="1"/>
</dbReference>
<dbReference type="Gene3D" id="3.90.260.10">
    <property type="entry name" value="Transglutaminase-like"/>
    <property type="match status" value="1"/>
</dbReference>
<name>A0A6V7GV48_9HYME</name>
<proteinExistence type="inferred from homology"/>
<gene>
    <name evidence="12" type="ORF">MHI_LOCUS111649</name>
</gene>
<dbReference type="Gene3D" id="3.30.70.2460">
    <property type="entry name" value="Rad4, beta-hairpin domain BHD3"/>
    <property type="match status" value="1"/>
</dbReference>
<evidence type="ECO:0000259" key="10">
    <source>
        <dbReference type="SMART" id="SM01031"/>
    </source>
</evidence>
<feature type="compositionally biased region" description="Basic and acidic residues" evidence="8">
    <location>
        <begin position="90"/>
        <end position="116"/>
    </location>
</feature>
<evidence type="ECO:0000256" key="6">
    <source>
        <dbReference type="ARBA" id="ARBA00023242"/>
    </source>
</evidence>
<comment type="caution">
    <text evidence="12">The sequence shown here is derived from an EMBL/GenBank/DDBJ whole genome shotgun (WGS) entry which is preliminary data.</text>
</comment>
<evidence type="ECO:0000256" key="4">
    <source>
        <dbReference type="ARBA" id="ARBA00023125"/>
    </source>
</evidence>
<keyword evidence="3" id="KW-0227">DNA damage</keyword>
<keyword evidence="5" id="KW-0234">DNA repair</keyword>
<dbReference type="GO" id="GO:0000111">
    <property type="term" value="C:nucleotide-excision repair factor 2 complex"/>
    <property type="evidence" value="ECO:0007669"/>
    <property type="project" value="TreeGrafter"/>
</dbReference>
<dbReference type="InterPro" id="IPR018325">
    <property type="entry name" value="Rad4/PNGase_transGLS-fold"/>
</dbReference>
<dbReference type="Pfam" id="PF03835">
    <property type="entry name" value="Rad4"/>
    <property type="match status" value="1"/>
</dbReference>
<evidence type="ECO:0000256" key="5">
    <source>
        <dbReference type="ARBA" id="ARBA00023204"/>
    </source>
</evidence>
<keyword evidence="13" id="KW-1185">Reference proteome</keyword>
<dbReference type="GO" id="GO:0003684">
    <property type="term" value="F:damaged DNA binding"/>
    <property type="evidence" value="ECO:0007669"/>
    <property type="project" value="InterPro"/>
</dbReference>
<dbReference type="GO" id="GO:0006298">
    <property type="term" value="P:mismatch repair"/>
    <property type="evidence" value="ECO:0007669"/>
    <property type="project" value="TreeGrafter"/>
</dbReference>
<dbReference type="EMBL" id="CAJDYZ010001918">
    <property type="protein sequence ID" value="CAD1469163.1"/>
    <property type="molecule type" value="Genomic_DNA"/>
</dbReference>
<evidence type="ECO:0000256" key="7">
    <source>
        <dbReference type="SAM" id="Coils"/>
    </source>
</evidence>
<dbReference type="Pfam" id="PF10404">
    <property type="entry name" value="BHD_2"/>
    <property type="match status" value="1"/>
</dbReference>
<feature type="compositionally biased region" description="Low complexity" evidence="8">
    <location>
        <begin position="337"/>
        <end position="348"/>
    </location>
</feature>
<dbReference type="PANTHER" id="PTHR12135:SF0">
    <property type="entry name" value="DNA REPAIR PROTEIN COMPLEMENTING XP-C CELLS"/>
    <property type="match status" value="1"/>
</dbReference>
<dbReference type="SMART" id="SM01031">
    <property type="entry name" value="BHD_2"/>
    <property type="match status" value="1"/>
</dbReference>
<dbReference type="GO" id="GO:0006289">
    <property type="term" value="P:nucleotide-excision repair"/>
    <property type="evidence" value="ECO:0007669"/>
    <property type="project" value="InterPro"/>
</dbReference>
<dbReference type="InterPro" id="IPR006594">
    <property type="entry name" value="LisH"/>
</dbReference>
<dbReference type="PROSITE" id="PS50896">
    <property type="entry name" value="LISH"/>
    <property type="match status" value="1"/>
</dbReference>
<feature type="compositionally biased region" description="Polar residues" evidence="8">
    <location>
        <begin position="432"/>
        <end position="442"/>
    </location>
</feature>
<reference evidence="12" key="1">
    <citation type="submission" date="2020-07" db="EMBL/GenBank/DDBJ databases">
        <authorList>
            <person name="Nazaruddin N."/>
        </authorList>
    </citation>
    <scope>NUCLEOTIDE SEQUENCE</scope>
</reference>
<dbReference type="InterPro" id="IPR004583">
    <property type="entry name" value="DNA_repair_Rad4"/>
</dbReference>
<keyword evidence="4" id="KW-0238">DNA-binding</keyword>
<dbReference type="FunFam" id="3.30.70.2460:FF:000001">
    <property type="entry name" value="DNA repair protein Rad4 family"/>
    <property type="match status" value="1"/>
</dbReference>
<evidence type="ECO:0000256" key="8">
    <source>
        <dbReference type="SAM" id="MobiDB-lite"/>
    </source>
</evidence>
<evidence type="ECO:0000259" key="9">
    <source>
        <dbReference type="SMART" id="SM01030"/>
    </source>
</evidence>
<dbReference type="InterPro" id="IPR018327">
    <property type="entry name" value="BHD_2"/>
</dbReference>
<feature type="non-terminal residue" evidence="12">
    <location>
        <position position="1328"/>
    </location>
</feature>
<dbReference type="GO" id="GO:0005737">
    <property type="term" value="C:cytoplasm"/>
    <property type="evidence" value="ECO:0007669"/>
    <property type="project" value="TreeGrafter"/>
</dbReference>
<dbReference type="GO" id="GO:0071942">
    <property type="term" value="C:XPC complex"/>
    <property type="evidence" value="ECO:0007669"/>
    <property type="project" value="TreeGrafter"/>
</dbReference>
<feature type="compositionally biased region" description="Basic residues" evidence="8">
    <location>
        <begin position="391"/>
        <end position="400"/>
    </location>
</feature>
<dbReference type="OrthoDB" id="300780at2759"/>
<dbReference type="PANTHER" id="PTHR12135">
    <property type="entry name" value="DNA REPAIR PROTEIN XP-C / RAD4"/>
    <property type="match status" value="1"/>
</dbReference>
<keyword evidence="7" id="KW-0175">Coiled coil</keyword>
<feature type="region of interest" description="Disordered" evidence="8">
    <location>
        <begin position="1"/>
        <end position="20"/>
    </location>
</feature>